<evidence type="ECO:0000313" key="1">
    <source>
        <dbReference type="EMBL" id="KAK4816019.1"/>
    </source>
</evidence>
<evidence type="ECO:0000313" key="2">
    <source>
        <dbReference type="Proteomes" id="UP001333110"/>
    </source>
</evidence>
<comment type="caution">
    <text evidence="1">The sequence shown here is derived from an EMBL/GenBank/DDBJ whole genome shotgun (WGS) entry which is preliminary data.</text>
</comment>
<dbReference type="Proteomes" id="UP001333110">
    <property type="component" value="Unassembled WGS sequence"/>
</dbReference>
<dbReference type="AlphaFoldDB" id="A0AAN7RQH0"/>
<gene>
    <name evidence="1" type="ORF">QYF61_011009</name>
</gene>
<name>A0AAN7RQH0_MYCAM</name>
<proteinExistence type="predicted"/>
<keyword evidence="2" id="KW-1185">Reference proteome</keyword>
<organism evidence="1 2">
    <name type="scientific">Mycteria americana</name>
    <name type="common">Wood stork</name>
    <dbReference type="NCBI Taxonomy" id="33587"/>
    <lineage>
        <taxon>Eukaryota</taxon>
        <taxon>Metazoa</taxon>
        <taxon>Chordata</taxon>
        <taxon>Craniata</taxon>
        <taxon>Vertebrata</taxon>
        <taxon>Euteleostomi</taxon>
        <taxon>Archelosauria</taxon>
        <taxon>Archosauria</taxon>
        <taxon>Dinosauria</taxon>
        <taxon>Saurischia</taxon>
        <taxon>Theropoda</taxon>
        <taxon>Coelurosauria</taxon>
        <taxon>Aves</taxon>
        <taxon>Neognathae</taxon>
        <taxon>Neoaves</taxon>
        <taxon>Aequornithes</taxon>
        <taxon>Ciconiiformes</taxon>
        <taxon>Ciconiidae</taxon>
        <taxon>Mycteria</taxon>
    </lineage>
</organism>
<protein>
    <submittedName>
        <fullName evidence="1">Uncharacterized protein</fullName>
    </submittedName>
</protein>
<reference evidence="1 2" key="1">
    <citation type="journal article" date="2023" name="J. Hered.">
        <title>Chromosome-level genome of the wood stork (Mycteria americana) provides insight into avian chromosome evolution.</title>
        <authorList>
            <person name="Flamio R. Jr."/>
            <person name="Ramstad K.M."/>
        </authorList>
    </citation>
    <scope>NUCLEOTIDE SEQUENCE [LARGE SCALE GENOMIC DNA]</scope>
    <source>
        <strain evidence="1">JAX WOST 10</strain>
    </source>
</reference>
<sequence>MDYIGPLTQMCRGKRYVLTMVEATTGWLETYPGAVESEAAARTRADEYSGLVFCLCIKRPSLSLNYPVHARFISKMRRACAETTAQAPPLRVPFATQVCQSHTNCFIRDRRVGNLSKSGTKVMRTLVRLTHLPEAPGLPGRHVMGACSKENVLCQCSYRSYEKENGIKILSESHENLSPCLQTSGMGIIWELSPEPEHREETVRTGAIRERTYPPPPLAPVFAVLAPSTQPCLAQTLPHAGAELPDSLTNGLPQHIPSAVDYCTRCASLMLSGASTLVLLLLSNNTG</sequence>
<accession>A0AAN7RQH0</accession>
<dbReference type="EMBL" id="JAUNZN010000009">
    <property type="protein sequence ID" value="KAK4816019.1"/>
    <property type="molecule type" value="Genomic_DNA"/>
</dbReference>